<keyword evidence="4 10" id="KW-0997">Cell inner membrane</keyword>
<evidence type="ECO:0000256" key="1">
    <source>
        <dbReference type="ARBA" id="ARBA00004162"/>
    </source>
</evidence>
<accession>A0A1Y2K134</accession>
<dbReference type="HAMAP" id="MF_02203">
    <property type="entry name" value="TolR"/>
    <property type="match status" value="1"/>
</dbReference>
<evidence type="ECO:0000256" key="3">
    <source>
        <dbReference type="ARBA" id="ARBA00022475"/>
    </source>
</evidence>
<dbReference type="InterPro" id="IPR003400">
    <property type="entry name" value="ExbD"/>
</dbReference>
<keyword evidence="12" id="KW-1185">Reference proteome</keyword>
<comment type="function">
    <text evidence="10">Part of the Tol-Pal system, which plays a role in outer membrane invagination during cell division and is important for maintaining outer membrane integrity.</text>
</comment>
<dbReference type="Pfam" id="PF02472">
    <property type="entry name" value="ExbD"/>
    <property type="match status" value="1"/>
</dbReference>
<evidence type="ECO:0000256" key="2">
    <source>
        <dbReference type="ARBA" id="ARBA00005811"/>
    </source>
</evidence>
<dbReference type="PANTHER" id="PTHR30558">
    <property type="entry name" value="EXBD MEMBRANE COMPONENT OF PMF-DRIVEN MACROMOLECULE IMPORT SYSTEM"/>
    <property type="match status" value="1"/>
</dbReference>
<comment type="caution">
    <text evidence="11">The sequence shown here is derived from an EMBL/GenBank/DDBJ whole genome shotgun (WGS) entry which is preliminary data.</text>
</comment>
<dbReference type="GO" id="GO:0022857">
    <property type="term" value="F:transmembrane transporter activity"/>
    <property type="evidence" value="ECO:0007669"/>
    <property type="project" value="InterPro"/>
</dbReference>
<gene>
    <name evidence="10" type="primary">tolR</name>
    <name evidence="11" type="ORF">MAIT1_01785</name>
</gene>
<evidence type="ECO:0000256" key="4">
    <source>
        <dbReference type="ARBA" id="ARBA00022519"/>
    </source>
</evidence>
<keyword evidence="9 10" id="KW-0131">Cell cycle</keyword>
<dbReference type="GO" id="GO:0015031">
    <property type="term" value="P:protein transport"/>
    <property type="evidence" value="ECO:0007669"/>
    <property type="project" value="InterPro"/>
</dbReference>
<keyword evidence="6 10" id="KW-0812">Transmembrane</keyword>
<dbReference type="Gene3D" id="3.30.420.270">
    <property type="match status" value="1"/>
</dbReference>
<evidence type="ECO:0000313" key="11">
    <source>
        <dbReference type="EMBL" id="OSM01753.1"/>
    </source>
</evidence>
<evidence type="ECO:0000256" key="5">
    <source>
        <dbReference type="ARBA" id="ARBA00022618"/>
    </source>
</evidence>
<comment type="subunit">
    <text evidence="10">The Tol-Pal system is composed of five core proteins: the inner membrane proteins TolA, TolQ and TolR, the periplasmic protein TolB and the outer membrane protein Pal. They form a network linking the inner and outer membranes and the peptidoglycan layer.</text>
</comment>
<evidence type="ECO:0000256" key="10">
    <source>
        <dbReference type="HAMAP-Rule" id="MF_02203"/>
    </source>
</evidence>
<dbReference type="GO" id="GO:0005886">
    <property type="term" value="C:plasma membrane"/>
    <property type="evidence" value="ECO:0007669"/>
    <property type="project" value="UniProtKB-SubCell"/>
</dbReference>
<evidence type="ECO:0000256" key="7">
    <source>
        <dbReference type="ARBA" id="ARBA00022989"/>
    </source>
</evidence>
<dbReference type="STRING" id="1434232.MAIT1_01785"/>
<keyword evidence="7 10" id="KW-1133">Transmembrane helix</keyword>
<comment type="subcellular location">
    <subcellularLocation>
        <location evidence="10">Cell inner membrane</location>
        <topology evidence="10">Single-pass membrane protein</topology>
    </subcellularLocation>
    <subcellularLocation>
        <location evidence="1">Cell membrane</location>
        <topology evidence="1">Single-pass membrane protein</topology>
    </subcellularLocation>
</comment>
<proteinExistence type="inferred from homology"/>
<keyword evidence="3 10" id="KW-1003">Cell membrane</keyword>
<organism evidence="11 12">
    <name type="scientific">Magnetofaba australis IT-1</name>
    <dbReference type="NCBI Taxonomy" id="1434232"/>
    <lineage>
        <taxon>Bacteria</taxon>
        <taxon>Pseudomonadati</taxon>
        <taxon>Pseudomonadota</taxon>
        <taxon>Magnetococcia</taxon>
        <taxon>Magnetococcales</taxon>
        <taxon>Magnetococcaceae</taxon>
        <taxon>Magnetofaba</taxon>
    </lineage>
</organism>
<dbReference type="PANTHER" id="PTHR30558:SF7">
    <property type="entry name" value="TOL-PAL SYSTEM PROTEIN TOLR"/>
    <property type="match status" value="1"/>
</dbReference>
<protein>
    <recommendedName>
        <fullName evidence="10">Tol-Pal system protein TolR</fullName>
    </recommendedName>
</protein>
<name>A0A1Y2K134_9PROT</name>
<evidence type="ECO:0000256" key="6">
    <source>
        <dbReference type="ARBA" id="ARBA00022692"/>
    </source>
</evidence>
<sequence length="143" mass="15272">MGMNVGMGGGLGQRPERPMSEINVTPLVDIMLVLLIIFMVTAPLLTQGVEVNLPGTSSDPLPSQAEPLVISVTANGAPAIETQPVTMDEMVTKVRAIRDQNPNIQIFVRGDRNAAYGSVMEVMGRLHAAGIRRVSLITQPPKS</sequence>
<keyword evidence="8 10" id="KW-0472">Membrane</keyword>
<dbReference type="RefSeq" id="WP_198947903.1">
    <property type="nucleotide sequence ID" value="NZ_LVJN01000020.1"/>
</dbReference>
<reference evidence="11 12" key="1">
    <citation type="journal article" date="2016" name="BMC Genomics">
        <title>Combined genomic and structural analyses of a cultured magnetotactic bacterium reveals its niche adaptation to a dynamic environment.</title>
        <authorList>
            <person name="Araujo A.C."/>
            <person name="Morillo V."/>
            <person name="Cypriano J."/>
            <person name="Teixeira L.C."/>
            <person name="Leao P."/>
            <person name="Lyra S."/>
            <person name="Almeida L.G."/>
            <person name="Bazylinski D.A."/>
            <person name="Vasconcellos A.T."/>
            <person name="Abreu F."/>
            <person name="Lins U."/>
        </authorList>
    </citation>
    <scope>NUCLEOTIDE SEQUENCE [LARGE SCALE GENOMIC DNA]</scope>
    <source>
        <strain evidence="11 12">IT-1</strain>
    </source>
</reference>
<evidence type="ECO:0000313" key="12">
    <source>
        <dbReference type="Proteomes" id="UP000194003"/>
    </source>
</evidence>
<evidence type="ECO:0000256" key="9">
    <source>
        <dbReference type="ARBA" id="ARBA00023306"/>
    </source>
</evidence>
<keyword evidence="5 10" id="KW-0132">Cell division</keyword>
<comment type="similarity">
    <text evidence="2 10">Belongs to the ExbD/TolR family.</text>
</comment>
<dbReference type="EMBL" id="LVJN01000020">
    <property type="protein sequence ID" value="OSM01753.1"/>
    <property type="molecule type" value="Genomic_DNA"/>
</dbReference>
<dbReference type="InterPro" id="IPR014168">
    <property type="entry name" value="Tol-Pal_TolR"/>
</dbReference>
<evidence type="ECO:0000256" key="8">
    <source>
        <dbReference type="ARBA" id="ARBA00023136"/>
    </source>
</evidence>
<dbReference type="GO" id="GO:0051301">
    <property type="term" value="P:cell division"/>
    <property type="evidence" value="ECO:0007669"/>
    <property type="project" value="UniProtKB-UniRule"/>
</dbReference>
<dbReference type="NCBIfam" id="TIGR02801">
    <property type="entry name" value="tolR"/>
    <property type="match status" value="1"/>
</dbReference>
<dbReference type="Proteomes" id="UP000194003">
    <property type="component" value="Unassembled WGS sequence"/>
</dbReference>
<dbReference type="AlphaFoldDB" id="A0A1Y2K134"/>